<dbReference type="HAMAP" id="MF_01448">
    <property type="entry name" value="UPF0473"/>
    <property type="match status" value="1"/>
</dbReference>
<evidence type="ECO:0000256" key="1">
    <source>
        <dbReference type="ARBA" id="ARBA00008439"/>
    </source>
</evidence>
<reference evidence="4 5" key="1">
    <citation type="submission" date="2015-01" db="EMBL/GenBank/DDBJ databases">
        <title>Genome sequence of Anoxybacillus ayderensis strain AB04.</title>
        <authorList>
            <person name="Belduz A.O."/>
            <person name="Canakci S."/>
            <person name="Chan K.-G."/>
            <person name="Kahar U.M."/>
            <person name="Yaakob A.S."/>
            <person name="Chan C.S."/>
            <person name="Goh K.M."/>
        </authorList>
    </citation>
    <scope>NUCLEOTIDE SEQUENCE [LARGE SCALE GENOMIC DNA]</scope>
    <source>
        <strain evidence="4 5">AB04</strain>
    </source>
</reference>
<evidence type="ECO:0000256" key="2">
    <source>
        <dbReference type="HAMAP-Rule" id="MF_01448"/>
    </source>
</evidence>
<sequence>MMEHGEKHITVVDDNGNEQLCEVLFTFESEEFGKSYVLYYPIGAEEDDNEEIEIHASSFIPGEDGQAGELQPIETEEEWEMIEEMLNTFLGEEEEDEEEEEEGSFLSEEQRRGRR</sequence>
<evidence type="ECO:0000256" key="3">
    <source>
        <dbReference type="SAM" id="MobiDB-lite"/>
    </source>
</evidence>
<dbReference type="AlphaFoldDB" id="A0A0D0HPP0"/>
<dbReference type="PATRIC" id="fig|265546.4.peg.640"/>
<accession>A0A0D0HPP0</accession>
<dbReference type="Pfam" id="PF06949">
    <property type="entry name" value="DUF1292"/>
    <property type="match status" value="1"/>
</dbReference>
<dbReference type="NCBIfam" id="NF010221">
    <property type="entry name" value="PRK13678.2-4"/>
    <property type="match status" value="1"/>
</dbReference>
<dbReference type="PANTHER" id="PTHR40066:SF1">
    <property type="entry name" value="UPF0473 PROTEIN CBO2561_CLC_2432"/>
    <property type="match status" value="1"/>
</dbReference>
<evidence type="ECO:0000313" key="5">
    <source>
        <dbReference type="Proteomes" id="UP000032047"/>
    </source>
</evidence>
<keyword evidence="5" id="KW-1185">Reference proteome</keyword>
<name>A0A0D0HPP0_9BACL</name>
<protein>
    <recommendedName>
        <fullName evidence="2">UPF0473 protein JV16_00621</fullName>
    </recommendedName>
</protein>
<feature type="compositionally biased region" description="Acidic residues" evidence="3">
    <location>
        <begin position="91"/>
        <end position="103"/>
    </location>
</feature>
<feature type="region of interest" description="Disordered" evidence="3">
    <location>
        <begin position="89"/>
        <end position="115"/>
    </location>
</feature>
<dbReference type="EMBL" id="JXTG01000002">
    <property type="protein sequence ID" value="KIP22074.1"/>
    <property type="molecule type" value="Genomic_DNA"/>
</dbReference>
<dbReference type="InterPro" id="IPR009711">
    <property type="entry name" value="UPF0473"/>
</dbReference>
<dbReference type="Proteomes" id="UP000032047">
    <property type="component" value="Unassembled WGS sequence"/>
</dbReference>
<dbReference type="NCBIfam" id="NF010219">
    <property type="entry name" value="PRK13678.2-2"/>
    <property type="match status" value="1"/>
</dbReference>
<dbReference type="NCBIfam" id="NF010215">
    <property type="entry name" value="PRK13678.1-2"/>
    <property type="match status" value="1"/>
</dbReference>
<gene>
    <name evidence="4" type="ORF">JV16_00621</name>
</gene>
<comment type="similarity">
    <text evidence="1 2">Belongs to the UPF0473 family.</text>
</comment>
<dbReference type="PANTHER" id="PTHR40066">
    <property type="entry name" value="UPF0473 PROTEIN CBO2561/CLC_2432"/>
    <property type="match status" value="1"/>
</dbReference>
<organism evidence="4 5">
    <name type="scientific">Anoxybacillus ayderensis</name>
    <dbReference type="NCBI Taxonomy" id="265546"/>
    <lineage>
        <taxon>Bacteria</taxon>
        <taxon>Bacillati</taxon>
        <taxon>Bacillota</taxon>
        <taxon>Bacilli</taxon>
        <taxon>Bacillales</taxon>
        <taxon>Anoxybacillaceae</taxon>
        <taxon>Anoxybacillus</taxon>
    </lineage>
</organism>
<evidence type="ECO:0000313" key="4">
    <source>
        <dbReference type="EMBL" id="KIP22074.1"/>
    </source>
</evidence>
<proteinExistence type="inferred from homology"/>
<comment type="caution">
    <text evidence="4">The sequence shown here is derived from an EMBL/GenBank/DDBJ whole genome shotgun (WGS) entry which is preliminary data.</text>
</comment>
<dbReference type="NCBIfam" id="NF010217">
    <property type="entry name" value="PRK13678.1-4"/>
    <property type="match status" value="1"/>
</dbReference>